<protein>
    <recommendedName>
        <fullName evidence="4">Cell division protein FtsX</fullName>
    </recommendedName>
</protein>
<proteinExistence type="predicted"/>
<feature type="transmembrane region" description="Helical" evidence="1">
    <location>
        <begin position="199"/>
        <end position="219"/>
    </location>
</feature>
<feature type="transmembrane region" description="Helical" evidence="1">
    <location>
        <begin position="144"/>
        <end position="165"/>
    </location>
</feature>
<dbReference type="EMBL" id="CP019645">
    <property type="protein sequence ID" value="AQQ58793.1"/>
    <property type="molecule type" value="Genomic_DNA"/>
</dbReference>
<dbReference type="GO" id="GO:0005886">
    <property type="term" value="C:plasma membrane"/>
    <property type="evidence" value="ECO:0007669"/>
    <property type="project" value="UniProtKB-SubCell"/>
</dbReference>
<keyword evidence="1" id="KW-0472">Membrane</keyword>
<dbReference type="InterPro" id="IPR004513">
    <property type="entry name" value="FtsX"/>
</dbReference>
<evidence type="ECO:0000313" key="2">
    <source>
        <dbReference type="EMBL" id="AQQ58793.1"/>
    </source>
</evidence>
<keyword evidence="1" id="KW-0812">Transmembrane</keyword>
<dbReference type="Proteomes" id="UP000188298">
    <property type="component" value="Chromosome"/>
</dbReference>
<reference evidence="2 3" key="1">
    <citation type="submission" date="2017-02" db="EMBL/GenBank/DDBJ databases">
        <title>Whole genome sequencing of Helicobacter bilis strain AAQJH.</title>
        <authorList>
            <person name="Conlan S."/>
            <person name="Thomas P.J."/>
            <person name="Mullikin J."/>
            <person name="Palmore T.N."/>
            <person name="Frank K.M."/>
            <person name="Segre J.A."/>
        </authorList>
    </citation>
    <scope>NUCLEOTIDE SEQUENCE [LARGE SCALE GENOMIC DNA]</scope>
    <source>
        <strain evidence="2 3">AAQJH</strain>
    </source>
</reference>
<keyword evidence="1" id="KW-1133">Transmembrane helix</keyword>
<dbReference type="PANTHER" id="PTHR47755">
    <property type="entry name" value="CELL DIVISION PROTEIN FTSX"/>
    <property type="match status" value="1"/>
</dbReference>
<dbReference type="KEGG" id="hbl:XJ32_00315"/>
<accession>A0A1Q2LED9</accession>
<evidence type="ECO:0000256" key="1">
    <source>
        <dbReference type="SAM" id="Phobius"/>
    </source>
</evidence>
<gene>
    <name evidence="2" type="ORF">XJ32_00315</name>
</gene>
<dbReference type="AlphaFoldDB" id="A0A1Q2LED9"/>
<dbReference type="GO" id="GO:0032153">
    <property type="term" value="C:cell division site"/>
    <property type="evidence" value="ECO:0007669"/>
    <property type="project" value="TreeGrafter"/>
</dbReference>
<evidence type="ECO:0000313" key="3">
    <source>
        <dbReference type="Proteomes" id="UP000188298"/>
    </source>
</evidence>
<organism evidence="2 3">
    <name type="scientific">Helicobacter bilis</name>
    <dbReference type="NCBI Taxonomy" id="37372"/>
    <lineage>
        <taxon>Bacteria</taxon>
        <taxon>Pseudomonadati</taxon>
        <taxon>Campylobacterota</taxon>
        <taxon>Epsilonproteobacteria</taxon>
        <taxon>Campylobacterales</taxon>
        <taxon>Helicobacteraceae</taxon>
        <taxon>Helicobacter</taxon>
    </lineage>
</organism>
<name>A0A1Q2LED9_9HELI</name>
<feature type="transmembrane region" description="Helical" evidence="1">
    <location>
        <begin position="244"/>
        <end position="264"/>
    </location>
</feature>
<dbReference type="RefSeq" id="WP_005219815.1">
    <property type="nucleotide sequence ID" value="NZ_CABKOK010000009.1"/>
</dbReference>
<dbReference type="GO" id="GO:0051301">
    <property type="term" value="P:cell division"/>
    <property type="evidence" value="ECO:0007669"/>
    <property type="project" value="InterPro"/>
</dbReference>
<sequence>MNTLKQHLSLLIPLITMLFSLQCLLILERIVANQERFITQKYAIGITAKKPISFDSVRKKIVEAKALTEINPKDSIAKLTKDINDTNLTNLTRQLPYFYSLSLEYFPSTERLSTIEAVLKKNPNVLSVDTFSKRHLENYTLLSFIKFSVITFAVILAVVSFMLMLKQIEIWRYVNKDKMEIMDIMGANIWIRNRSLFKLALIDSFLASFFIVILVFYIANLQITLETLQALNIGLNIFRIPPDFIKLFLAAFISSSCCVIFVILSKARA</sequence>
<dbReference type="PANTHER" id="PTHR47755:SF1">
    <property type="entry name" value="CELL DIVISION PROTEIN FTSX"/>
    <property type="match status" value="1"/>
</dbReference>
<feature type="transmembrane region" description="Helical" evidence="1">
    <location>
        <begin position="7"/>
        <end position="27"/>
    </location>
</feature>
<evidence type="ECO:0008006" key="4">
    <source>
        <dbReference type="Google" id="ProtNLM"/>
    </source>
</evidence>